<reference evidence="4 5" key="1">
    <citation type="journal article" date="2014" name="Genome Announc.">
        <title>Draft Genome Sequence of Geobacillus thermopakistaniensis Strain MAS1.</title>
        <authorList>
            <person name="Siddiqui M.A."/>
            <person name="Rashid N."/>
            <person name="Ayyampalayam S."/>
            <person name="Whitman W.B."/>
        </authorList>
    </citation>
    <scope>NUCLEOTIDE SEQUENCE [LARGE SCALE GENOMIC DNA]</scope>
    <source>
        <strain evidence="4 5">MAS1</strain>
    </source>
</reference>
<feature type="domain" description="Glycosyl transferase family 1" evidence="2">
    <location>
        <begin position="219"/>
        <end position="385"/>
    </location>
</feature>
<dbReference type="InterPro" id="IPR050194">
    <property type="entry name" value="Glycosyltransferase_grp1"/>
</dbReference>
<evidence type="ECO:0008006" key="6">
    <source>
        <dbReference type="Google" id="ProtNLM"/>
    </source>
</evidence>
<protein>
    <recommendedName>
        <fullName evidence="6">Glycosyltransferase WbuB</fullName>
    </recommendedName>
</protein>
<dbReference type="Pfam" id="PF00534">
    <property type="entry name" value="Glycos_transf_1"/>
    <property type="match status" value="1"/>
</dbReference>
<dbReference type="SUPFAM" id="SSF53756">
    <property type="entry name" value="UDP-Glycosyltransferase/glycogen phosphorylase"/>
    <property type="match status" value="1"/>
</dbReference>
<feature type="coiled-coil region" evidence="1">
    <location>
        <begin position="362"/>
        <end position="389"/>
    </location>
</feature>
<proteinExistence type="predicted"/>
<dbReference type="AlphaFoldDB" id="A0A7U9P5B4"/>
<dbReference type="InterPro" id="IPR028098">
    <property type="entry name" value="Glyco_trans_4-like_N"/>
</dbReference>
<evidence type="ECO:0000256" key="1">
    <source>
        <dbReference type="SAM" id="Coils"/>
    </source>
</evidence>
<evidence type="ECO:0000313" key="4">
    <source>
        <dbReference type="EMBL" id="ESU71412.1"/>
    </source>
</evidence>
<dbReference type="Gene3D" id="3.40.50.2000">
    <property type="entry name" value="Glycogen Phosphorylase B"/>
    <property type="match status" value="2"/>
</dbReference>
<feature type="domain" description="Glycosyltransferase subfamily 4-like N-terminal" evidence="3">
    <location>
        <begin position="16"/>
        <end position="198"/>
    </location>
</feature>
<dbReference type="EMBL" id="AYSF01000067">
    <property type="protein sequence ID" value="ESU71412.1"/>
    <property type="molecule type" value="Genomic_DNA"/>
</dbReference>
<dbReference type="PANTHER" id="PTHR45947:SF3">
    <property type="entry name" value="SULFOQUINOVOSYL TRANSFERASE SQD2"/>
    <property type="match status" value="1"/>
</dbReference>
<organism evidence="4 5">
    <name type="scientific">Geobacillus thermopakistaniensis (strain MAS1)</name>
    <dbReference type="NCBI Taxonomy" id="1408282"/>
    <lineage>
        <taxon>Bacteria</taxon>
        <taxon>Bacillati</taxon>
        <taxon>Bacillota</taxon>
        <taxon>Bacilli</taxon>
        <taxon>Bacillales</taxon>
        <taxon>Anoxybacillaceae</taxon>
        <taxon>Geobacillus</taxon>
    </lineage>
</organism>
<comment type="caution">
    <text evidence="4">The sequence shown here is derived from an EMBL/GenBank/DDBJ whole genome shotgun (WGS) entry which is preliminary data.</text>
</comment>
<gene>
    <name evidence="4" type="ORF">T260_13485</name>
</gene>
<keyword evidence="5" id="KW-1185">Reference proteome</keyword>
<accession>A0A7U9P5B4</accession>
<dbReference type="CDD" id="cd03794">
    <property type="entry name" value="GT4_WbuB-like"/>
    <property type="match status" value="1"/>
</dbReference>
<dbReference type="InterPro" id="IPR001296">
    <property type="entry name" value="Glyco_trans_1"/>
</dbReference>
<dbReference type="PANTHER" id="PTHR45947">
    <property type="entry name" value="SULFOQUINOVOSYL TRANSFERASE SQD2"/>
    <property type="match status" value="1"/>
</dbReference>
<evidence type="ECO:0000313" key="5">
    <source>
        <dbReference type="Proteomes" id="UP000018339"/>
    </source>
</evidence>
<evidence type="ECO:0000259" key="2">
    <source>
        <dbReference type="Pfam" id="PF00534"/>
    </source>
</evidence>
<sequence length="411" mass="46713">MKILYIHQYFSARNGTTGTRSYEFSKYLVKQGHAVTMLTSNVFVKSLRPEKTHMLYDEYEIDGIRVVAIKNDYSNYMSYFKRILSFLKFMVLAIYVGLKLEKHDIVYATSTPLTVALPALIIKKIKKVPFVFEVRDLWPEAPIQIGAIKSPFLIKILRAFEKKTYQEASHIVALSPGMKEGVISTGINPNTVKMIPNCSDIDLFGKEINEQDKQVLINKYQLHGKFVVIHGGSMGVANGLDYIIKAAIELKKLGDRDVIFILTGDGKTKPYLEQMCKENNLDNVIFTGAVPRQEMPNLLAISDITITSFKNIPILATNSPNKFFDSLAASKPVIVNSNGWTRKIVEDYNIGYYVDPDHPIQLAQLLLEIKEKRDVLEEMGKRARKLAEEKFERIKLAKQVEQVLIDTLNKK</sequence>
<evidence type="ECO:0000259" key="3">
    <source>
        <dbReference type="Pfam" id="PF13579"/>
    </source>
</evidence>
<dbReference type="Proteomes" id="UP000018339">
    <property type="component" value="Unassembled WGS sequence"/>
</dbReference>
<keyword evidence="1" id="KW-0175">Coiled coil</keyword>
<dbReference type="GO" id="GO:0016758">
    <property type="term" value="F:hexosyltransferase activity"/>
    <property type="evidence" value="ECO:0007669"/>
    <property type="project" value="TreeGrafter"/>
</dbReference>
<dbReference type="RefSeq" id="WP_023634252.1">
    <property type="nucleotide sequence ID" value="NZ_AYSF01000067.1"/>
</dbReference>
<dbReference type="Pfam" id="PF13579">
    <property type="entry name" value="Glyco_trans_4_4"/>
    <property type="match status" value="1"/>
</dbReference>
<name>A0A7U9P5B4_GEOTM</name>